<dbReference type="InterPro" id="IPR036259">
    <property type="entry name" value="MFS_trans_sf"/>
</dbReference>
<feature type="transmembrane region" description="Helical" evidence="2">
    <location>
        <begin position="153"/>
        <end position="174"/>
    </location>
</feature>
<dbReference type="EMBL" id="PZQS01000014">
    <property type="protein sequence ID" value="PVD18362.1"/>
    <property type="molecule type" value="Genomic_DNA"/>
</dbReference>
<sequence length="725" mass="78384">MVEENVASSSQTLMSARSYDTDHVRDDAVRDETKVDRGGEERQEDKEEESPIPMDRGWAWAVVIGCFGMHVLVVGGVKSFGVLFVELQNIFGVSAKQLGAVHGLASVIMMALGPISNALSVRFSCRAVVFAGGLLMGVGFITTAFVPSFPWLYFTYSTVTGAIMFHVCACAVLFRPLSSYKVTCPAKQRGVSNCTAEVRDETGKTRDKNRQPMGVASRLESTSCQSADLNNAATPQSAGIDGDANERPCSSFELENIANDSMVNLSSLCEAAGPPRRRFDRSSTTSSVRTLGSLKGRSSQSHGSERTGSLKNKSPRATAANQTSSFKRRRFQAMMRASGSLERHPSALWDARQPGSLKMASGASRSKGSSEGSTNGEAIEMSYVKGGKFEAPDSPDRKTGKTFGSFKAVDIVNPIRFIQERKKLLQANNIRYMSEAGDTVLPADHHRSKKTPLKRFYSVETGSRPTVTALPESFLHRRIRQISGAESWGSESSLFASAGDLALASLQNISESATEVDNDDVFSLTSSKAPDACSGFFRLSAQIVYKGETRSTSVPLFDWSLLVNPVFLVFMVSLVCMNFSYPNVFVMLPSYCQYSFLVSLAAAGLFCTTLPSIKTWQGLVAFCSCFGFFGGCFIALIAVILVDLLGKERLATSFGLASMAMAVGLLAGPAIYGSIRDTTNSWDMAFVVAGLMSIAAACSMLLEPPAHRCLDKTRSQQSHLKDEIL</sequence>
<feature type="transmembrane region" description="Helical" evidence="2">
    <location>
        <begin position="619"/>
        <end position="642"/>
    </location>
</feature>
<organism evidence="3 4">
    <name type="scientific">Pomacea canaliculata</name>
    <name type="common">Golden apple snail</name>
    <dbReference type="NCBI Taxonomy" id="400727"/>
    <lineage>
        <taxon>Eukaryota</taxon>
        <taxon>Metazoa</taxon>
        <taxon>Spiralia</taxon>
        <taxon>Lophotrochozoa</taxon>
        <taxon>Mollusca</taxon>
        <taxon>Gastropoda</taxon>
        <taxon>Caenogastropoda</taxon>
        <taxon>Architaenioglossa</taxon>
        <taxon>Ampullarioidea</taxon>
        <taxon>Ampullariidae</taxon>
        <taxon>Pomacea</taxon>
    </lineage>
</organism>
<evidence type="ECO:0008006" key="5">
    <source>
        <dbReference type="Google" id="ProtNLM"/>
    </source>
</evidence>
<feature type="transmembrane region" description="Helical" evidence="2">
    <location>
        <begin position="591"/>
        <end position="613"/>
    </location>
</feature>
<feature type="compositionally biased region" description="Low complexity" evidence="1">
    <location>
        <begin position="282"/>
        <end position="293"/>
    </location>
</feature>
<keyword evidence="4" id="KW-1185">Reference proteome</keyword>
<feature type="transmembrane region" description="Helical" evidence="2">
    <location>
        <begin position="127"/>
        <end position="146"/>
    </location>
</feature>
<name>A0A2T7NB40_POMCA</name>
<dbReference type="InterPro" id="IPR050327">
    <property type="entry name" value="Proton-linked_MCT"/>
</dbReference>
<keyword evidence="2" id="KW-0472">Membrane</keyword>
<feature type="region of interest" description="Disordered" evidence="1">
    <location>
        <begin position="1"/>
        <end position="51"/>
    </location>
</feature>
<dbReference type="PANTHER" id="PTHR11360">
    <property type="entry name" value="MONOCARBOXYLATE TRANSPORTER"/>
    <property type="match status" value="1"/>
</dbReference>
<feature type="compositionally biased region" description="Polar residues" evidence="1">
    <location>
        <begin position="219"/>
        <end position="237"/>
    </location>
</feature>
<dbReference type="Proteomes" id="UP000245119">
    <property type="component" value="Linkage Group LG14"/>
</dbReference>
<feature type="compositionally biased region" description="Polar residues" evidence="1">
    <location>
        <begin position="296"/>
        <end position="312"/>
    </location>
</feature>
<dbReference type="Pfam" id="PF07690">
    <property type="entry name" value="MFS_1"/>
    <property type="match status" value="1"/>
</dbReference>
<protein>
    <recommendedName>
        <fullName evidence="5">Major facilitator superfamily (MFS) profile domain-containing protein</fullName>
    </recommendedName>
</protein>
<reference evidence="3 4" key="1">
    <citation type="submission" date="2018-04" db="EMBL/GenBank/DDBJ databases">
        <title>The genome of golden apple snail Pomacea canaliculata provides insight into stress tolerance and invasive adaptation.</title>
        <authorList>
            <person name="Liu C."/>
            <person name="Liu B."/>
            <person name="Ren Y."/>
            <person name="Zhang Y."/>
            <person name="Wang H."/>
            <person name="Li S."/>
            <person name="Jiang F."/>
            <person name="Yin L."/>
            <person name="Zhang G."/>
            <person name="Qian W."/>
            <person name="Fan W."/>
        </authorList>
    </citation>
    <scope>NUCLEOTIDE SEQUENCE [LARGE SCALE GENOMIC DNA]</scope>
    <source>
        <strain evidence="3">SZHN2017</strain>
        <tissue evidence="3">Muscle</tissue>
    </source>
</reference>
<proteinExistence type="predicted"/>
<keyword evidence="2" id="KW-0812">Transmembrane</keyword>
<feature type="transmembrane region" description="Helical" evidence="2">
    <location>
        <begin position="684"/>
        <end position="702"/>
    </location>
</feature>
<dbReference type="SUPFAM" id="SSF103473">
    <property type="entry name" value="MFS general substrate transporter"/>
    <property type="match status" value="2"/>
</dbReference>
<evidence type="ECO:0000256" key="2">
    <source>
        <dbReference type="SAM" id="Phobius"/>
    </source>
</evidence>
<feature type="region of interest" description="Disordered" evidence="1">
    <location>
        <begin position="273"/>
        <end position="328"/>
    </location>
</feature>
<evidence type="ECO:0000256" key="1">
    <source>
        <dbReference type="SAM" id="MobiDB-lite"/>
    </source>
</evidence>
<feature type="transmembrane region" description="Helical" evidence="2">
    <location>
        <begin position="559"/>
        <end position="579"/>
    </location>
</feature>
<feature type="region of interest" description="Disordered" evidence="1">
    <location>
        <begin position="198"/>
        <end position="245"/>
    </location>
</feature>
<feature type="transmembrane region" description="Helical" evidence="2">
    <location>
        <begin position="97"/>
        <end position="115"/>
    </location>
</feature>
<feature type="transmembrane region" description="Helical" evidence="2">
    <location>
        <begin position="654"/>
        <end position="672"/>
    </location>
</feature>
<feature type="compositionally biased region" description="Polar residues" evidence="1">
    <location>
        <begin position="363"/>
        <end position="376"/>
    </location>
</feature>
<evidence type="ECO:0000313" key="4">
    <source>
        <dbReference type="Proteomes" id="UP000245119"/>
    </source>
</evidence>
<feature type="transmembrane region" description="Helical" evidence="2">
    <location>
        <begin position="58"/>
        <end position="85"/>
    </location>
</feature>
<feature type="compositionally biased region" description="Polar residues" evidence="1">
    <location>
        <begin position="1"/>
        <end position="15"/>
    </location>
</feature>
<feature type="compositionally biased region" description="Basic and acidic residues" evidence="1">
    <location>
        <begin position="19"/>
        <end position="45"/>
    </location>
</feature>
<dbReference type="OrthoDB" id="6509908at2759"/>
<comment type="caution">
    <text evidence="3">The sequence shown here is derived from an EMBL/GenBank/DDBJ whole genome shotgun (WGS) entry which is preliminary data.</text>
</comment>
<dbReference type="GO" id="GO:0022857">
    <property type="term" value="F:transmembrane transporter activity"/>
    <property type="evidence" value="ECO:0007669"/>
    <property type="project" value="InterPro"/>
</dbReference>
<accession>A0A2T7NB40</accession>
<keyword evidence="2" id="KW-1133">Transmembrane helix</keyword>
<dbReference type="PANTHER" id="PTHR11360:SF284">
    <property type="entry name" value="EG:103B4.3 PROTEIN-RELATED"/>
    <property type="match status" value="1"/>
</dbReference>
<feature type="compositionally biased region" description="Basic and acidic residues" evidence="1">
    <location>
        <begin position="198"/>
        <end position="210"/>
    </location>
</feature>
<feature type="region of interest" description="Disordered" evidence="1">
    <location>
        <begin position="357"/>
        <end position="377"/>
    </location>
</feature>
<dbReference type="InterPro" id="IPR011701">
    <property type="entry name" value="MFS"/>
</dbReference>
<dbReference type="AlphaFoldDB" id="A0A2T7NB40"/>
<evidence type="ECO:0000313" key="3">
    <source>
        <dbReference type="EMBL" id="PVD18362.1"/>
    </source>
</evidence>
<dbReference type="Gene3D" id="1.20.1250.20">
    <property type="entry name" value="MFS general substrate transporter like domains"/>
    <property type="match status" value="2"/>
</dbReference>
<gene>
    <name evidence="3" type="ORF">C0Q70_20911</name>
</gene>